<accession>A0ABX7DW25</accession>
<sequence length="696" mass="77342">MKLTLLLLFLGFSTLVISQNPNDCVNAIIICGDSSLGVDPSGIGFDEFSLLGNEVPPCYVFDQNNIWFKFIIIESGTFTFDIIPDNGEDDYDFAIYGPTVTCTSLGSSIRCSSTNPLDAGVQVATGLNMDETDVNEGPGEDGNGYLMYIEASAGDVYYLLVDRAVGSGPLSLFYTGTARLPNAVEANQPDNLITCDTDGNPDGLADFNLELQTNDIIGSQTDVTVTYHETLNDASIGINPLSSPYHSTANPQTIYARIERTNGCSDLTSFTIEVGSPELMTPADVVLCNYTSTVLYPLDTIIPEVIDDPQGYVFSYHYTENDANNNSNPIGRYINLTETPLTIYVRMTDENDPLCFAITSFQGYINIIKRATQPSGFIACDDDFDGQISVNLNEKDEEILNGLPSSDFQITYYTSLDDRLNETNPVSGTFRNTVNPQTIYVKMLEIATGCFDYTQFNIVVNSLPVPVFEQDSYLYCLNATEPLRISVQAGFQYYVWSTGEEGANLNKIFIDTPGTYTVTVTNYFGCENNVSVEVLPSNIATITNIKINDFNGKHNSIEIIVEGEGDYEYALNSTSSYQDSNIFDGLANGYHTIFVRDKNGCGVVSQEILILDYPRYFTPNNDTHNDYWHIIGMHEFPEAKIYIFDRFGKLLKQIPPRSKGWDGTNQEGKAMPSSDYWFTIDIRDRPTYRGHFTLKR</sequence>
<dbReference type="Pfam" id="PF13585">
    <property type="entry name" value="CHU_C"/>
    <property type="match status" value="1"/>
</dbReference>
<dbReference type="Proteomes" id="UP000629420">
    <property type="component" value="Chromosome"/>
</dbReference>
<organism evidence="2 3">
    <name type="scientific">Aequorivita iocasae</name>
    <dbReference type="NCBI Taxonomy" id="2803865"/>
    <lineage>
        <taxon>Bacteria</taxon>
        <taxon>Pseudomonadati</taxon>
        <taxon>Bacteroidota</taxon>
        <taxon>Flavobacteriia</taxon>
        <taxon>Flavobacteriales</taxon>
        <taxon>Flavobacteriaceae</taxon>
        <taxon>Aequorivita</taxon>
    </lineage>
</organism>
<dbReference type="InterPro" id="IPR026341">
    <property type="entry name" value="T9SS_type_B"/>
</dbReference>
<evidence type="ECO:0000313" key="3">
    <source>
        <dbReference type="Proteomes" id="UP000629420"/>
    </source>
</evidence>
<evidence type="ECO:0000313" key="2">
    <source>
        <dbReference type="EMBL" id="QQX76969.1"/>
    </source>
</evidence>
<dbReference type="NCBIfam" id="TIGR04131">
    <property type="entry name" value="Bac_Flav_CTERM"/>
    <property type="match status" value="1"/>
</dbReference>
<gene>
    <name evidence="2" type="ORF">JK629_01465</name>
</gene>
<protein>
    <submittedName>
        <fullName evidence="2">T9SS type B sorting domain-containing protein</fullName>
    </submittedName>
</protein>
<feature type="signal peptide" evidence="1">
    <location>
        <begin position="1"/>
        <end position="18"/>
    </location>
</feature>
<evidence type="ECO:0000256" key="1">
    <source>
        <dbReference type="SAM" id="SignalP"/>
    </source>
</evidence>
<reference evidence="2 3" key="1">
    <citation type="submission" date="2021-01" db="EMBL/GenBank/DDBJ databases">
        <title>Aequorivita sp. strain KX20305, a bacterium isolated from the sediment collected at a cold seep field in South China Sea.</title>
        <authorList>
            <person name="Zhang H."/>
            <person name="Li C."/>
        </authorList>
    </citation>
    <scope>NUCLEOTIDE SEQUENCE [LARGE SCALE GENOMIC DNA]</scope>
    <source>
        <strain evidence="2 3">KX20305</strain>
    </source>
</reference>
<feature type="chain" id="PRO_5046837765" evidence="1">
    <location>
        <begin position="19"/>
        <end position="696"/>
    </location>
</feature>
<keyword evidence="1" id="KW-0732">Signal</keyword>
<name>A0ABX7DW25_9FLAO</name>
<dbReference type="EMBL" id="CP068439">
    <property type="protein sequence ID" value="QQX76969.1"/>
    <property type="molecule type" value="Genomic_DNA"/>
</dbReference>
<proteinExistence type="predicted"/>
<dbReference type="RefSeq" id="WP_202336874.1">
    <property type="nucleotide sequence ID" value="NZ_CP068439.1"/>
</dbReference>
<keyword evidence="3" id="KW-1185">Reference proteome</keyword>